<name>A0A1W0WPZ7_HYPEX</name>
<dbReference type="GO" id="GO:0005737">
    <property type="term" value="C:cytoplasm"/>
    <property type="evidence" value="ECO:0007669"/>
    <property type="project" value="InterPro"/>
</dbReference>
<dbReference type="PROSITE" id="PS51398">
    <property type="entry name" value="PAW"/>
    <property type="match status" value="1"/>
</dbReference>
<gene>
    <name evidence="3" type="ORF">BV898_08660</name>
</gene>
<comment type="similarity">
    <text evidence="1">Belongs to the transglutaminase-like superfamily. PNGase family.</text>
</comment>
<proteinExistence type="inferred from homology"/>
<keyword evidence="4" id="KW-1185">Reference proteome</keyword>
<evidence type="ECO:0000259" key="2">
    <source>
        <dbReference type="PROSITE" id="PS51398"/>
    </source>
</evidence>
<sequence length="295" mass="33722">MESCCAAVMPEEPSYSLEEPMTVASRRKKYLINRSKSDRRPSMVREWDGSVHRRTLSLYAKVSEKQRAATAAAETPMAAQNAFHLLNNVITPTDEEAAARKMEIKYSARTDEYRRPTNPNFRKEQGWNSLVFAERNMELVTEHRQMAEIDNVMVYLSRNPGTNSSYIQWKFDLSETGLRVDKFGLRFPYDTSEDGHVRVYLKPDLYEDDEDGGYCSSTTATTTDGQGHVPVFSSPVLHQIPEVQGWSRFSLVAELSCKRGACVFHHSQLFLQQRTPGIFEKDVKKYPFKVDISLA</sequence>
<dbReference type="InterPro" id="IPR038680">
    <property type="entry name" value="PAW_sf"/>
</dbReference>
<dbReference type="SUPFAM" id="SSF49785">
    <property type="entry name" value="Galactose-binding domain-like"/>
    <property type="match status" value="1"/>
</dbReference>
<evidence type="ECO:0000313" key="3">
    <source>
        <dbReference type="EMBL" id="OQV17262.1"/>
    </source>
</evidence>
<dbReference type="Pfam" id="PF04721">
    <property type="entry name" value="PAW"/>
    <property type="match status" value="1"/>
</dbReference>
<evidence type="ECO:0000313" key="4">
    <source>
        <dbReference type="Proteomes" id="UP000192578"/>
    </source>
</evidence>
<dbReference type="OrthoDB" id="67688at2759"/>
<dbReference type="AlphaFoldDB" id="A0A1W0WPZ7"/>
<dbReference type="EMBL" id="MTYJ01000063">
    <property type="protein sequence ID" value="OQV17262.1"/>
    <property type="molecule type" value="Genomic_DNA"/>
</dbReference>
<feature type="domain" description="PAW" evidence="2">
    <location>
        <begin position="57"/>
        <end position="258"/>
    </location>
</feature>
<dbReference type="GO" id="GO:0006516">
    <property type="term" value="P:glycoprotein catabolic process"/>
    <property type="evidence" value="ECO:0007669"/>
    <property type="project" value="InterPro"/>
</dbReference>
<dbReference type="Gene3D" id="2.60.120.1020">
    <property type="entry name" value="Peptide N glycanase, PAW domain"/>
    <property type="match status" value="1"/>
</dbReference>
<dbReference type="Proteomes" id="UP000192578">
    <property type="component" value="Unassembled WGS sequence"/>
</dbReference>
<reference evidence="4" key="1">
    <citation type="submission" date="2017-01" db="EMBL/GenBank/DDBJ databases">
        <title>Comparative genomics of anhydrobiosis in the tardigrade Hypsibius dujardini.</title>
        <authorList>
            <person name="Yoshida Y."/>
            <person name="Koutsovoulos G."/>
            <person name="Laetsch D."/>
            <person name="Stevens L."/>
            <person name="Kumar S."/>
            <person name="Horikawa D."/>
            <person name="Ishino K."/>
            <person name="Komine S."/>
            <person name="Tomita M."/>
            <person name="Blaxter M."/>
            <person name="Arakawa K."/>
        </authorList>
    </citation>
    <scope>NUCLEOTIDE SEQUENCE [LARGE SCALE GENOMIC DNA]</scope>
    <source>
        <strain evidence="4">Z151</strain>
    </source>
</reference>
<protein>
    <recommendedName>
        <fullName evidence="2">PAW domain-containing protein</fullName>
    </recommendedName>
</protein>
<accession>A0A1W0WPZ7</accession>
<comment type="caution">
    <text evidence="3">The sequence shown here is derived from an EMBL/GenBank/DDBJ whole genome shotgun (WGS) entry which is preliminary data.</text>
</comment>
<evidence type="ECO:0000256" key="1">
    <source>
        <dbReference type="PROSITE-ProRule" id="PRU00731"/>
    </source>
</evidence>
<organism evidence="3 4">
    <name type="scientific">Hypsibius exemplaris</name>
    <name type="common">Freshwater tardigrade</name>
    <dbReference type="NCBI Taxonomy" id="2072580"/>
    <lineage>
        <taxon>Eukaryota</taxon>
        <taxon>Metazoa</taxon>
        <taxon>Ecdysozoa</taxon>
        <taxon>Tardigrada</taxon>
        <taxon>Eutardigrada</taxon>
        <taxon>Parachela</taxon>
        <taxon>Hypsibioidea</taxon>
        <taxon>Hypsibiidae</taxon>
        <taxon>Hypsibius</taxon>
    </lineage>
</organism>
<dbReference type="InterPro" id="IPR006588">
    <property type="entry name" value="Peptide_N_glycanase_PAW_dom"/>
</dbReference>
<dbReference type="InterPro" id="IPR008979">
    <property type="entry name" value="Galactose-bd-like_sf"/>
</dbReference>